<feature type="transmembrane region" description="Helical" evidence="6">
    <location>
        <begin position="112"/>
        <end position="133"/>
    </location>
</feature>
<evidence type="ECO:0000256" key="4">
    <source>
        <dbReference type="ARBA" id="ARBA00022989"/>
    </source>
</evidence>
<feature type="transmembrane region" description="Helical" evidence="6">
    <location>
        <begin position="145"/>
        <end position="171"/>
    </location>
</feature>
<evidence type="ECO:0000256" key="1">
    <source>
        <dbReference type="ARBA" id="ARBA00004651"/>
    </source>
</evidence>
<dbReference type="Proteomes" id="UP000191988">
    <property type="component" value="Unassembled WGS sequence"/>
</dbReference>
<dbReference type="PANTHER" id="PTHR30086">
    <property type="entry name" value="ARGININE EXPORTER PROTEIN ARGO"/>
    <property type="match status" value="1"/>
</dbReference>
<keyword evidence="4 6" id="KW-1133">Transmembrane helix</keyword>
<dbReference type="STRING" id="1183432.AGR3A_Cc360027"/>
<dbReference type="RefSeq" id="WP_046798594.1">
    <property type="nucleotide sequence ID" value="NZ_LT009723.1"/>
</dbReference>
<dbReference type="EMBL" id="FBWK01000030">
    <property type="protein sequence ID" value="CUX28083.1"/>
    <property type="molecule type" value="Genomic_DNA"/>
</dbReference>
<dbReference type="GO" id="GO:0005886">
    <property type="term" value="C:plasma membrane"/>
    <property type="evidence" value="ECO:0007669"/>
    <property type="project" value="UniProtKB-SubCell"/>
</dbReference>
<evidence type="ECO:0000256" key="2">
    <source>
        <dbReference type="ARBA" id="ARBA00022475"/>
    </source>
</evidence>
<proteinExistence type="predicted"/>
<evidence type="ECO:0000256" key="3">
    <source>
        <dbReference type="ARBA" id="ARBA00022692"/>
    </source>
</evidence>
<dbReference type="AlphaFoldDB" id="A0A1S7PY81"/>
<evidence type="ECO:0000256" key="5">
    <source>
        <dbReference type="ARBA" id="ARBA00023136"/>
    </source>
</evidence>
<keyword evidence="3 6" id="KW-0812">Transmembrane</keyword>
<keyword evidence="2" id="KW-1003">Cell membrane</keyword>
<evidence type="ECO:0000313" key="7">
    <source>
        <dbReference type="EMBL" id="CUX28083.1"/>
    </source>
</evidence>
<dbReference type="PANTHER" id="PTHR30086:SF20">
    <property type="entry name" value="ARGININE EXPORTER PROTEIN ARGO-RELATED"/>
    <property type="match status" value="1"/>
</dbReference>
<organism evidence="7 8">
    <name type="scientific">Agrobacterium tomkonis CFBP 6623</name>
    <dbReference type="NCBI Taxonomy" id="1183432"/>
    <lineage>
        <taxon>Bacteria</taxon>
        <taxon>Pseudomonadati</taxon>
        <taxon>Pseudomonadota</taxon>
        <taxon>Alphaproteobacteria</taxon>
        <taxon>Hyphomicrobiales</taxon>
        <taxon>Rhizobiaceae</taxon>
        <taxon>Rhizobium/Agrobacterium group</taxon>
        <taxon>Agrobacterium</taxon>
        <taxon>Agrobacterium tumefaciens complex</taxon>
    </lineage>
</organism>
<dbReference type="Pfam" id="PF01810">
    <property type="entry name" value="LysE"/>
    <property type="match status" value="1"/>
</dbReference>
<name>A0A1S7PY81_9HYPH</name>
<comment type="subcellular location">
    <subcellularLocation>
        <location evidence="1">Cell membrane</location>
        <topology evidence="1">Multi-pass membrane protein</topology>
    </subcellularLocation>
</comment>
<gene>
    <name evidence="7" type="ORF">AGR3A_Cc360027</name>
</gene>
<evidence type="ECO:0000256" key="6">
    <source>
        <dbReference type="SAM" id="Phobius"/>
    </source>
</evidence>
<dbReference type="GO" id="GO:0015171">
    <property type="term" value="F:amino acid transmembrane transporter activity"/>
    <property type="evidence" value="ECO:0007669"/>
    <property type="project" value="TreeGrafter"/>
</dbReference>
<protein>
    <submittedName>
        <fullName evidence="7">RhtB family transporter</fullName>
    </submittedName>
</protein>
<reference evidence="8" key="1">
    <citation type="submission" date="2016-01" db="EMBL/GenBank/DDBJ databases">
        <authorList>
            <person name="Regsiter A."/>
            <person name="william w."/>
        </authorList>
    </citation>
    <scope>NUCLEOTIDE SEQUENCE [LARGE SCALE GENOMIC DNA]</scope>
    <source>
        <strain evidence="8">CFBP 6623</strain>
    </source>
</reference>
<keyword evidence="8" id="KW-1185">Reference proteome</keyword>
<sequence>MSYAENLWLFFLLLFGIIILPGMDMLFVLASALTGGKKTGLSAASGMSAGGIVHSLYGAAGVGLLATWMPSLFLPLLIAGAAYMVWIGIGLMRSAIVVNGDEAQASASVKKAFWRAVLTCLSNPKAYLFMMAVYPQFLNPAYGPIWMQGLVMGVMVAVTQFTVYGALALTADKSRQWLVSSPGATIFIGRAAGFMLVAAALLTFWEALSWSLGE</sequence>
<accession>A0A1S7PY81</accession>
<feature type="transmembrane region" description="Helical" evidence="6">
    <location>
        <begin position="6"/>
        <end position="29"/>
    </location>
</feature>
<feature type="transmembrane region" description="Helical" evidence="6">
    <location>
        <begin position="72"/>
        <end position="91"/>
    </location>
</feature>
<dbReference type="InterPro" id="IPR001123">
    <property type="entry name" value="LeuE-type"/>
</dbReference>
<evidence type="ECO:0000313" key="8">
    <source>
        <dbReference type="Proteomes" id="UP000191988"/>
    </source>
</evidence>
<keyword evidence="5 6" id="KW-0472">Membrane</keyword>
<feature type="transmembrane region" description="Helical" evidence="6">
    <location>
        <begin position="183"/>
        <end position="205"/>
    </location>
</feature>